<dbReference type="PANTHER" id="PTHR12286">
    <property type="entry name" value="SACCHAROPINE DEHYDROGENASE-LIKE OXIDOREDUCTASE"/>
    <property type="match status" value="1"/>
</dbReference>
<gene>
    <name evidence="3" type="ORF">LMH87_000256</name>
</gene>
<comment type="similarity">
    <text evidence="1">Belongs to the saccharopine dehydrogenase family.</text>
</comment>
<accession>A0A9W8UNM6</accession>
<organism evidence="3 4">
    <name type="scientific">Akanthomyces muscarius</name>
    <name type="common">Entomopathogenic fungus</name>
    <name type="synonym">Lecanicillium muscarium</name>
    <dbReference type="NCBI Taxonomy" id="2231603"/>
    <lineage>
        <taxon>Eukaryota</taxon>
        <taxon>Fungi</taxon>
        <taxon>Dikarya</taxon>
        <taxon>Ascomycota</taxon>
        <taxon>Pezizomycotina</taxon>
        <taxon>Sordariomycetes</taxon>
        <taxon>Hypocreomycetidae</taxon>
        <taxon>Hypocreales</taxon>
        <taxon>Cordycipitaceae</taxon>
        <taxon>Akanthomyces</taxon>
    </lineage>
</organism>
<feature type="domain" description="Saccharopine dehydrogenase NADP binding" evidence="2">
    <location>
        <begin position="8"/>
        <end position="134"/>
    </location>
</feature>
<dbReference type="PANTHER" id="PTHR12286:SF5">
    <property type="entry name" value="SACCHAROPINE DEHYDROGENASE-LIKE OXIDOREDUCTASE"/>
    <property type="match status" value="1"/>
</dbReference>
<proteinExistence type="inferred from homology"/>
<dbReference type="Pfam" id="PF03435">
    <property type="entry name" value="Sacchrp_dh_NADP"/>
    <property type="match status" value="1"/>
</dbReference>
<name>A0A9W8UNM6_AKAMU</name>
<dbReference type="Proteomes" id="UP001144673">
    <property type="component" value="Chromosome 6"/>
</dbReference>
<comment type="caution">
    <text evidence="3">The sequence shown here is derived from an EMBL/GenBank/DDBJ whole genome shotgun (WGS) entry which is preliminary data.</text>
</comment>
<dbReference type="AlphaFoldDB" id="A0A9W8UNM6"/>
<keyword evidence="4" id="KW-1185">Reference proteome</keyword>
<dbReference type="GO" id="GO:0005811">
    <property type="term" value="C:lipid droplet"/>
    <property type="evidence" value="ECO:0007669"/>
    <property type="project" value="TreeGrafter"/>
</dbReference>
<evidence type="ECO:0000259" key="2">
    <source>
        <dbReference type="Pfam" id="PF03435"/>
    </source>
</evidence>
<dbReference type="SUPFAM" id="SSF51735">
    <property type="entry name" value="NAD(P)-binding Rossmann-fold domains"/>
    <property type="match status" value="1"/>
</dbReference>
<protein>
    <recommendedName>
        <fullName evidence="2">Saccharopine dehydrogenase NADP binding domain-containing protein</fullName>
    </recommendedName>
</protein>
<dbReference type="RefSeq" id="XP_056055110.1">
    <property type="nucleotide sequence ID" value="XM_056198131.1"/>
</dbReference>
<sequence>MDVKYDLILLGATGYTGQLFLPYMVKRLPADLRWAIAGRNKSKLENVANENGVVEAGGSVIALDLTSQSEITKLARSTRVLINIIGPYATTCGSMVFKACAENGILYVDGAGEPVWRQDMIKQYQDAAVASGARMVITCGWGAVPADVSTYLAVDALRKSFSVPTLEVVGALYDIKGSASGGAIDSVVTTIARNSLSRLFSAMKFDSISRARPAHDPKIKSALPTMNIFGVQTIDGLGTLATHFHEPVDLPLVGRSWGLSETGPEAVPQIHVLVES</sequence>
<evidence type="ECO:0000313" key="3">
    <source>
        <dbReference type="EMBL" id="KAJ4154986.1"/>
    </source>
</evidence>
<evidence type="ECO:0000256" key="1">
    <source>
        <dbReference type="ARBA" id="ARBA00038048"/>
    </source>
</evidence>
<evidence type="ECO:0000313" key="4">
    <source>
        <dbReference type="Proteomes" id="UP001144673"/>
    </source>
</evidence>
<dbReference type="GO" id="GO:0005886">
    <property type="term" value="C:plasma membrane"/>
    <property type="evidence" value="ECO:0007669"/>
    <property type="project" value="TreeGrafter"/>
</dbReference>
<dbReference type="InterPro" id="IPR036291">
    <property type="entry name" value="NAD(P)-bd_dom_sf"/>
</dbReference>
<dbReference type="GeneID" id="80887415"/>
<reference evidence="3" key="1">
    <citation type="journal article" date="2023" name="Access Microbiol">
        <title>De-novo genome assembly for Akanthomyces muscarius, a biocontrol agent of insect agricultural pests.</title>
        <authorList>
            <person name="Erdos Z."/>
            <person name="Studholme D.J."/>
            <person name="Raymond B."/>
            <person name="Sharma M."/>
        </authorList>
    </citation>
    <scope>NUCLEOTIDE SEQUENCE</scope>
    <source>
        <strain evidence="3">Ve6</strain>
    </source>
</reference>
<dbReference type="GO" id="GO:0009247">
    <property type="term" value="P:glycolipid biosynthetic process"/>
    <property type="evidence" value="ECO:0007669"/>
    <property type="project" value="TreeGrafter"/>
</dbReference>
<dbReference type="Gene3D" id="3.40.50.720">
    <property type="entry name" value="NAD(P)-binding Rossmann-like Domain"/>
    <property type="match status" value="1"/>
</dbReference>
<dbReference type="EMBL" id="JAJHUN010000007">
    <property type="protein sequence ID" value="KAJ4154986.1"/>
    <property type="molecule type" value="Genomic_DNA"/>
</dbReference>
<dbReference type="InterPro" id="IPR051276">
    <property type="entry name" value="Saccharopine_DH-like_oxidrdct"/>
</dbReference>
<dbReference type="GO" id="GO:0005739">
    <property type="term" value="C:mitochondrion"/>
    <property type="evidence" value="ECO:0007669"/>
    <property type="project" value="TreeGrafter"/>
</dbReference>
<dbReference type="KEGG" id="amus:LMH87_000256"/>
<dbReference type="InterPro" id="IPR005097">
    <property type="entry name" value="Sacchrp_dh_NADP-bd"/>
</dbReference>